<organism evidence="1 2">
    <name type="scientific">Ensete ventricosum</name>
    <name type="common">Abyssinian banana</name>
    <name type="synonym">Musa ensete</name>
    <dbReference type="NCBI Taxonomy" id="4639"/>
    <lineage>
        <taxon>Eukaryota</taxon>
        <taxon>Viridiplantae</taxon>
        <taxon>Streptophyta</taxon>
        <taxon>Embryophyta</taxon>
        <taxon>Tracheophyta</taxon>
        <taxon>Spermatophyta</taxon>
        <taxon>Magnoliopsida</taxon>
        <taxon>Liliopsida</taxon>
        <taxon>Zingiberales</taxon>
        <taxon>Musaceae</taxon>
        <taxon>Ensete</taxon>
    </lineage>
</organism>
<comment type="caution">
    <text evidence="1">The sequence shown here is derived from an EMBL/GenBank/DDBJ whole genome shotgun (WGS) entry which is preliminary data.</text>
</comment>
<name>A0A426XJA5_ENSVE</name>
<sequence length="92" mass="9773">MSTVSEIKGEVMKPEKVLFGISRPLASSPAALPPRSSLPPIYLSTRCGAQEKRSRERDEETNSGACIKFVPCGAALLATPVSISSVCAKRPN</sequence>
<protein>
    <submittedName>
        <fullName evidence="1">Uncharacterized protein</fullName>
    </submittedName>
</protein>
<gene>
    <name evidence="1" type="ORF">B296_00048615</name>
</gene>
<dbReference type="EMBL" id="AMZH03020088">
    <property type="protein sequence ID" value="RRT39544.1"/>
    <property type="molecule type" value="Genomic_DNA"/>
</dbReference>
<evidence type="ECO:0000313" key="1">
    <source>
        <dbReference type="EMBL" id="RRT39544.1"/>
    </source>
</evidence>
<proteinExistence type="predicted"/>
<accession>A0A426XJA5</accession>
<dbReference type="AlphaFoldDB" id="A0A426XJA5"/>
<dbReference type="Proteomes" id="UP000287651">
    <property type="component" value="Unassembled WGS sequence"/>
</dbReference>
<reference evidence="1 2" key="1">
    <citation type="journal article" date="2014" name="Agronomy (Basel)">
        <title>A Draft Genome Sequence for Ensete ventricosum, the Drought-Tolerant Tree Against Hunger.</title>
        <authorList>
            <person name="Harrison J."/>
            <person name="Moore K.A."/>
            <person name="Paszkiewicz K."/>
            <person name="Jones T."/>
            <person name="Grant M."/>
            <person name="Ambacheew D."/>
            <person name="Muzemil S."/>
            <person name="Studholme D.J."/>
        </authorList>
    </citation>
    <scope>NUCLEOTIDE SEQUENCE [LARGE SCALE GENOMIC DNA]</scope>
</reference>
<evidence type="ECO:0000313" key="2">
    <source>
        <dbReference type="Proteomes" id="UP000287651"/>
    </source>
</evidence>